<evidence type="ECO:0000256" key="3">
    <source>
        <dbReference type="ARBA" id="ARBA00023242"/>
    </source>
</evidence>
<comment type="subcellular location">
    <subcellularLocation>
        <location evidence="1">Nucleus</location>
    </subcellularLocation>
</comment>
<evidence type="ECO:0000256" key="4">
    <source>
        <dbReference type="PIRNR" id="PIRNR011312"/>
    </source>
</evidence>
<dbReference type="GO" id="GO:0033314">
    <property type="term" value="P:mitotic DNA replication checkpoint signaling"/>
    <property type="evidence" value="ECO:0007669"/>
    <property type="project" value="TreeGrafter"/>
</dbReference>
<keyword evidence="3" id="KW-0539">Nucleus</keyword>
<dbReference type="AlphaFoldDB" id="A0A0N5D1B8"/>
<reference evidence="5 6" key="2">
    <citation type="submission" date="2018-11" db="EMBL/GenBank/DDBJ databases">
        <authorList>
            <consortium name="Pathogen Informatics"/>
        </authorList>
    </citation>
    <scope>NUCLEOTIDE SEQUENCE [LARGE SCALE GENOMIC DNA]</scope>
</reference>
<dbReference type="Pfam" id="PF04005">
    <property type="entry name" value="Hus1"/>
    <property type="match status" value="1"/>
</dbReference>
<dbReference type="GO" id="GO:0000723">
    <property type="term" value="P:telomere maintenance"/>
    <property type="evidence" value="ECO:0007669"/>
    <property type="project" value="TreeGrafter"/>
</dbReference>
<dbReference type="GO" id="GO:0031573">
    <property type="term" value="P:mitotic intra-S DNA damage checkpoint signaling"/>
    <property type="evidence" value="ECO:0007669"/>
    <property type="project" value="TreeGrafter"/>
</dbReference>
<name>A0A0N5D1B8_THECL</name>
<dbReference type="GO" id="GO:0044778">
    <property type="term" value="P:meiotic DNA integrity checkpoint signaling"/>
    <property type="evidence" value="ECO:0007669"/>
    <property type="project" value="TreeGrafter"/>
</dbReference>
<dbReference type="GO" id="GO:0030896">
    <property type="term" value="C:checkpoint clamp complex"/>
    <property type="evidence" value="ECO:0007669"/>
    <property type="project" value="InterPro"/>
</dbReference>
<dbReference type="GO" id="GO:0035861">
    <property type="term" value="C:site of double-strand break"/>
    <property type="evidence" value="ECO:0007669"/>
    <property type="project" value="TreeGrafter"/>
</dbReference>
<dbReference type="Gene3D" id="3.70.10.10">
    <property type="match status" value="1"/>
</dbReference>
<gene>
    <name evidence="5" type="ORF">TCLT_LOCUS6627</name>
</gene>
<evidence type="ECO:0000313" key="6">
    <source>
        <dbReference type="Proteomes" id="UP000276776"/>
    </source>
</evidence>
<dbReference type="OrthoDB" id="10063861at2759"/>
<dbReference type="GO" id="GO:0005730">
    <property type="term" value="C:nucleolus"/>
    <property type="evidence" value="ECO:0007669"/>
    <property type="project" value="InterPro"/>
</dbReference>
<dbReference type="WBParaSite" id="TCLT_0000663801-mRNA-1">
    <property type="protein sequence ID" value="TCLT_0000663801-mRNA-1"/>
    <property type="gene ID" value="TCLT_0000663801"/>
</dbReference>
<evidence type="ECO:0000256" key="1">
    <source>
        <dbReference type="ARBA" id="ARBA00004123"/>
    </source>
</evidence>
<dbReference type="EMBL" id="UYYF01004431">
    <property type="protein sequence ID" value="VDN03996.1"/>
    <property type="molecule type" value="Genomic_DNA"/>
</dbReference>
<dbReference type="Proteomes" id="UP000276776">
    <property type="component" value="Unassembled WGS sequence"/>
</dbReference>
<protein>
    <recommendedName>
        <fullName evidence="4">Checkpoint protein</fullName>
    </recommendedName>
</protein>
<evidence type="ECO:0000256" key="2">
    <source>
        <dbReference type="ARBA" id="ARBA00005563"/>
    </source>
</evidence>
<evidence type="ECO:0000313" key="5">
    <source>
        <dbReference type="EMBL" id="VDN03996.1"/>
    </source>
</evidence>
<comment type="similarity">
    <text evidence="2 4">Belongs to the HUS1 family.</text>
</comment>
<dbReference type="OMA" id="QVRVDNR"/>
<dbReference type="STRING" id="103827.A0A0N5D1B8"/>
<evidence type="ECO:0000313" key="7">
    <source>
        <dbReference type="WBParaSite" id="TCLT_0000663801-mRNA-1"/>
    </source>
</evidence>
<dbReference type="InterPro" id="IPR016580">
    <property type="entry name" value="HUS1"/>
</dbReference>
<keyword evidence="6" id="KW-1185">Reference proteome</keyword>
<organism evidence="7">
    <name type="scientific">Thelazia callipaeda</name>
    <name type="common">Oriental eyeworm</name>
    <name type="synonym">Parasitic nematode</name>
    <dbReference type="NCBI Taxonomy" id="103827"/>
    <lineage>
        <taxon>Eukaryota</taxon>
        <taxon>Metazoa</taxon>
        <taxon>Ecdysozoa</taxon>
        <taxon>Nematoda</taxon>
        <taxon>Chromadorea</taxon>
        <taxon>Rhabditida</taxon>
        <taxon>Spirurina</taxon>
        <taxon>Spiruromorpha</taxon>
        <taxon>Thelazioidea</taxon>
        <taxon>Thelaziidae</taxon>
        <taxon>Thelazia</taxon>
    </lineage>
</organism>
<proteinExistence type="inferred from homology"/>
<dbReference type="InterPro" id="IPR007150">
    <property type="entry name" value="HUS1/Mec3"/>
</dbReference>
<dbReference type="PIRSF" id="PIRSF011312">
    <property type="entry name" value="Cell_cycle_HUS1"/>
    <property type="match status" value="1"/>
</dbReference>
<dbReference type="GO" id="GO:0006289">
    <property type="term" value="P:nucleotide-excision repair"/>
    <property type="evidence" value="ECO:0007669"/>
    <property type="project" value="TreeGrafter"/>
</dbReference>
<dbReference type="PANTHER" id="PTHR12900">
    <property type="entry name" value="MITOTIC AND DNA DAMAGE CHECKPOINT PROTEIN HUS1"/>
    <property type="match status" value="1"/>
</dbReference>
<reference evidence="7" key="1">
    <citation type="submission" date="2017-02" db="UniProtKB">
        <authorList>
            <consortium name="WormBaseParasite"/>
        </authorList>
    </citation>
    <scope>IDENTIFICATION</scope>
</reference>
<sequence length="207" mass="23721">MSGVSEEQNEIYMEIDKDYLFRSVYAKDRSTKIRLVRLGIIPHLKVEQKSCDMVHDIPVFLIPTKYWKTYDIPALNNVQVALYLPSLSTVRNLVNSFKNMGVKYMTIKGNQEGELQFCGDLDSTNIAVYFSNLQNVCLQDGDDCDRNELRVLRRVRVDIKAVHTFLRSLSTGFTVLRILLRIVPEKMAIFSVEQNEASVIYIVSGMA</sequence>
<dbReference type="GO" id="GO:0000724">
    <property type="term" value="P:double-strand break repair via homologous recombination"/>
    <property type="evidence" value="ECO:0007669"/>
    <property type="project" value="TreeGrafter"/>
</dbReference>
<accession>A0A0N5D1B8</accession>
<dbReference type="PANTHER" id="PTHR12900:SF0">
    <property type="entry name" value="CHECKPOINT PROTEIN"/>
    <property type="match status" value="1"/>
</dbReference>